<dbReference type="RefSeq" id="WP_380217281.1">
    <property type="nucleotide sequence ID" value="NZ_JBHTBN010000003.1"/>
</dbReference>
<gene>
    <name evidence="1" type="ORF">ACFQO1_07035</name>
</gene>
<protein>
    <submittedName>
        <fullName evidence="1">Metalloprotease</fullName>
    </submittedName>
</protein>
<keyword evidence="1" id="KW-0645">Protease</keyword>
<accession>A0ABW2MV54</accession>
<organism evidence="1 2">
    <name type="scientific">Jejudonia soesokkakensis</name>
    <dbReference type="NCBI Taxonomy" id="1323432"/>
    <lineage>
        <taxon>Bacteria</taxon>
        <taxon>Pseudomonadati</taxon>
        <taxon>Bacteroidota</taxon>
        <taxon>Flavobacteriia</taxon>
        <taxon>Flavobacteriales</taxon>
        <taxon>Flavobacteriaceae</taxon>
        <taxon>Jejudonia</taxon>
    </lineage>
</organism>
<dbReference type="Gene3D" id="1.10.390.10">
    <property type="entry name" value="Neutral Protease Domain 2"/>
    <property type="match status" value="1"/>
</dbReference>
<dbReference type="EMBL" id="JBHTBN010000003">
    <property type="protein sequence ID" value="MFC7357435.1"/>
    <property type="molecule type" value="Genomic_DNA"/>
</dbReference>
<evidence type="ECO:0000313" key="2">
    <source>
        <dbReference type="Proteomes" id="UP001596415"/>
    </source>
</evidence>
<proteinExistence type="predicted"/>
<sequence length="938" mass="109607">MRPGWKYIVFFFIGCVTLSAQQSTRIEATLVPEQNTIEIRQEITFTNTSSTILSEIYLHDWANSFATKTTPLAKRFAENYSSAFHFEKNKERGNTRIHSITSQTNAPLTWERGDAIDILKVILENPLAPNESVNFTAMYTVTLPKAKFTRYGAAKNGDFKLKYWYLSPAVYDSEWQVYSNKNIDDLYTKPTDFEITFTYPSNFKLTSEFSSVASEELLENTRTKLSAEKRTKAILHFEQINSFESIETDKLTVVSNLIDKDVANPVRALLTDRIVHFLDDKLGPYPFDSMLISESDYKSSPVYGLNQLPDFLSPFPDGFEYDMQHLKTITRNYIEQTLLLHPREDYWLTGAIQIYLMMEYVNAYYPKMKIIGNLSNFWIIRWSHASELEFNDQYPFLYRNMARRNLHQSLVTPKDSLVKFNKNIASDYYAGDGFIYLSDYLGKETLEKSIKQLFSEKSLQEVTSKDFQKILEDNTTLPVNWFFEEYVGKRTVLDFKIKNVEKKDDSLVVTIKNKENNVMPVSLYGLNKDEVVYKTWTKPVDSLITVTVPAQNIRKLTLNYDARIPEINQRNNYKNLKGILNRPVQFRLFQDVEDPTYNQLFFMPIFEYNLYDGLTTGVKLYNKTFLNKELDYKLEPQFGFRSKTIIGSGSISYTEQFDTESLYATRIGISGNRYSYNDGLFYKRISPFMTFAFRNNDDLRDNEKQFINVRNINVFRDENPNDPNQDPNYSVFNMQYVYSNPNLINYFRGEVDYELSSKFSKLSVEFTYRKLFLNNRQLNVRAFAGVFLFNDTREDNDFFSFALDRPTDYLFEYNYYGRSEDQGLFSQQLIVAEGGFKSQLEPAFANSFITTINASTNIWKWIYAYGDIGLVHNKGNAVKTVYDSGVRLSLVADYFELYFPMYSNLGFEPGLPNYEERIRFIVTLSPSTLLRLFTREWY</sequence>
<dbReference type="InterPro" id="IPR027268">
    <property type="entry name" value="Peptidase_M4/M1_CTD_sf"/>
</dbReference>
<name>A0ABW2MV54_9FLAO</name>
<keyword evidence="2" id="KW-1185">Reference proteome</keyword>
<keyword evidence="1" id="KW-0482">Metalloprotease</keyword>
<comment type="caution">
    <text evidence="1">The sequence shown here is derived from an EMBL/GenBank/DDBJ whole genome shotgun (WGS) entry which is preliminary data.</text>
</comment>
<dbReference type="GO" id="GO:0008237">
    <property type="term" value="F:metallopeptidase activity"/>
    <property type="evidence" value="ECO:0007669"/>
    <property type="project" value="UniProtKB-KW"/>
</dbReference>
<reference evidence="2" key="1">
    <citation type="journal article" date="2019" name="Int. J. Syst. Evol. Microbiol.">
        <title>The Global Catalogue of Microorganisms (GCM) 10K type strain sequencing project: providing services to taxonomists for standard genome sequencing and annotation.</title>
        <authorList>
            <consortium name="The Broad Institute Genomics Platform"/>
            <consortium name="The Broad Institute Genome Sequencing Center for Infectious Disease"/>
            <person name="Wu L."/>
            <person name="Ma J."/>
        </authorList>
    </citation>
    <scope>NUCLEOTIDE SEQUENCE [LARGE SCALE GENOMIC DNA]</scope>
    <source>
        <strain evidence="2">CGMCC 1.16306</strain>
    </source>
</reference>
<keyword evidence="1" id="KW-0378">Hydrolase</keyword>
<evidence type="ECO:0000313" key="1">
    <source>
        <dbReference type="EMBL" id="MFC7357435.1"/>
    </source>
</evidence>
<dbReference type="Proteomes" id="UP001596415">
    <property type="component" value="Unassembled WGS sequence"/>
</dbReference>